<sequence>MNRKVVAYLLTSVLLGILFSFCNRPKEVLNRKDMEKLMYDVYIAEAMIENDYQNFDTPGKKEALISEVFRKHKTTQAQWDTSLSWYSDKIDIYLKMNDSVKARLQRRQKESEQIMNRQFQQEQSLAARSYSSSYIPNNYSFDELNPKNGFRFQLDTTEITKKITNADFGFGFDVVGVPANSNPNLRVMLMLEYKDTVIYRSERITENRSYLLHGQKYILNDTIRGITGFVRLQDTIGIYRNIRFKNIFLDNPNDSVRKTPGNALTPKERALIDERPRPQAVTTHI</sequence>
<evidence type="ECO:0000313" key="2">
    <source>
        <dbReference type="EMBL" id="MPM26997.1"/>
    </source>
</evidence>
<accession>A0A644YFG6</accession>
<dbReference type="Pfam" id="PF14129">
    <property type="entry name" value="DUF4296"/>
    <property type="match status" value="1"/>
</dbReference>
<organism evidence="2">
    <name type="scientific">bioreactor metagenome</name>
    <dbReference type="NCBI Taxonomy" id="1076179"/>
    <lineage>
        <taxon>unclassified sequences</taxon>
        <taxon>metagenomes</taxon>
        <taxon>ecological metagenomes</taxon>
    </lineage>
</organism>
<dbReference type="AlphaFoldDB" id="A0A644YFG6"/>
<name>A0A644YFG6_9ZZZZ</name>
<protein>
    <recommendedName>
        <fullName evidence="1">DUF4296 domain-containing protein</fullName>
    </recommendedName>
</protein>
<dbReference type="InterPro" id="IPR025381">
    <property type="entry name" value="DUF4296"/>
</dbReference>
<evidence type="ECO:0000259" key="1">
    <source>
        <dbReference type="Pfam" id="PF14129"/>
    </source>
</evidence>
<dbReference type="EMBL" id="VSSQ01004881">
    <property type="protein sequence ID" value="MPM26997.1"/>
    <property type="molecule type" value="Genomic_DNA"/>
</dbReference>
<gene>
    <name evidence="2" type="ORF">SDC9_73502</name>
</gene>
<proteinExistence type="predicted"/>
<reference evidence="2" key="1">
    <citation type="submission" date="2019-08" db="EMBL/GenBank/DDBJ databases">
        <authorList>
            <person name="Kucharzyk K."/>
            <person name="Murdoch R.W."/>
            <person name="Higgins S."/>
            <person name="Loffler F."/>
        </authorList>
    </citation>
    <scope>NUCLEOTIDE SEQUENCE</scope>
</reference>
<comment type="caution">
    <text evidence="2">The sequence shown here is derived from an EMBL/GenBank/DDBJ whole genome shotgun (WGS) entry which is preliminary data.</text>
</comment>
<feature type="domain" description="DUF4296" evidence="1">
    <location>
        <begin position="25"/>
        <end position="110"/>
    </location>
</feature>